<dbReference type="SUPFAM" id="SSF101898">
    <property type="entry name" value="NHL repeat"/>
    <property type="match status" value="1"/>
</dbReference>
<feature type="chain" id="PRO_5037420262" evidence="5">
    <location>
        <begin position="17"/>
        <end position="1048"/>
    </location>
</feature>
<evidence type="ECO:0000256" key="3">
    <source>
        <dbReference type="ARBA" id="ARBA00023004"/>
    </source>
</evidence>
<evidence type="ECO:0000256" key="5">
    <source>
        <dbReference type="SAM" id="SignalP"/>
    </source>
</evidence>
<feature type="domain" description="Cytochrome c" evidence="6">
    <location>
        <begin position="902"/>
        <end position="1037"/>
    </location>
</feature>
<dbReference type="PROSITE" id="PS51007">
    <property type="entry name" value="CYTC"/>
    <property type="match status" value="1"/>
</dbReference>
<dbReference type="InterPro" id="IPR011989">
    <property type="entry name" value="ARM-like"/>
</dbReference>
<comment type="caution">
    <text evidence="7">The sequence shown here is derived from an EMBL/GenBank/DDBJ whole genome shotgun (WGS) entry which is preliminary data.</text>
</comment>
<dbReference type="SMART" id="SM00567">
    <property type="entry name" value="EZ_HEAT"/>
    <property type="match status" value="4"/>
</dbReference>
<keyword evidence="5" id="KW-0732">Signal</keyword>
<sequence length="1048" mass="113343">MLSRSMIATFCRVSLAGLALLMVSTGSRRLGQTTSDKLAGIQVPDGYTVEVAAGPDLVDYPMFSTLDETGRLFVFESVGHVYKKTKDALDNPQFRIRLLEDINGDGRYDKSTIYADKVGFPQGGVFYKGSLYATSAPDLLKFTDTNGDGVADKREVILTGWTLNVNANSLVGPFMGPDGWFYMTSAIMGFNVMTQEGKRLKGGTARIWRVRPDGSGLEWIAAGGMNNPVELTFTEAAEPIGTETYFTEPQAGQRDALVYWTEGGVYPKPNNNIARDSLVRTGELMPVVSKYSRVAPSGIGRYRHTALGADFKDNLFSAQFNTHRVLRHKLIREGASFRTEDQVFFASKDEDFHPTDVLEGGDGSLLVVETGGWFIEGCPLSQVSKPELEGAIYRVRRTDALQETDPYGNQLAWTTMTAAKAATYLADPRPTVRDRAVERLVDLGSAAVPILANLLRRSSVADVRTKAVFALYRIGTPPALAALRTGLSDTTVPVRVAAARAVGLARDAGALAKLTTMVGRGDAAVRRQAATALGQLADGQTIPALIAATGTTDDRFVRHALIHALITLNQPKAVEVALKNSSPLVQEAALIALDQMSAAHLQAGQVTPFLTKADQRMQRTALWVATHHPAWAGEMASFLQGRFAGPPLTADEETLFGDMLVAFSSNAAMQRFMADQLATANTERKLLLLNTMARYPAEKLPASWVEQIGQQLVSVGDSRVKTRALELVGLRSLTVLSGQLTQVANDAATHAALRLTALGTLLKTSPAFTPAQFTYLYGQLTVGANAPLRQQAAAVLAQGKLTDDQLLTLAQDYLPKADAFSLPRLLPVFKGAHVAAIGTSLANTLAQSPGLDSFSEETLTAIFADYPADVKPDVAQLMTKLRDLQGGRRQRLQAMEGMIASGDLERGRALFYGKAICSTCHKIQGEGGKLGPDLTSIQRDRSSHDLLEAIVYPSVSFVREYETYRVSTKMGDHTGIIQEQTPTALVLGTSQTTSVRIPRADITSMTLQPTSMMPQGLDQLMTPQDMADLMAFLLGQDQDPTTDQAILR</sequence>
<gene>
    <name evidence="7" type="ORF">J2I48_22835</name>
</gene>
<dbReference type="AlphaFoldDB" id="A0A939K1T6"/>
<evidence type="ECO:0000256" key="2">
    <source>
        <dbReference type="ARBA" id="ARBA00022723"/>
    </source>
</evidence>
<keyword evidence="1 4" id="KW-0349">Heme</keyword>
<dbReference type="Proteomes" id="UP000664795">
    <property type="component" value="Unassembled WGS sequence"/>
</dbReference>
<dbReference type="PANTHER" id="PTHR33546:SF1">
    <property type="entry name" value="LARGE, MULTIFUNCTIONAL SECRETED PROTEIN"/>
    <property type="match status" value="1"/>
</dbReference>
<organism evidence="7 8">
    <name type="scientific">Fibrella aquatilis</name>
    <dbReference type="NCBI Taxonomy" id="2817059"/>
    <lineage>
        <taxon>Bacteria</taxon>
        <taxon>Pseudomonadati</taxon>
        <taxon>Bacteroidota</taxon>
        <taxon>Cytophagia</taxon>
        <taxon>Cytophagales</taxon>
        <taxon>Spirosomataceae</taxon>
        <taxon>Fibrella</taxon>
    </lineage>
</organism>
<dbReference type="InterPro" id="IPR011042">
    <property type="entry name" value="6-blade_b-propeller_TolB-like"/>
</dbReference>
<dbReference type="GO" id="GO:0046872">
    <property type="term" value="F:metal ion binding"/>
    <property type="evidence" value="ECO:0007669"/>
    <property type="project" value="UniProtKB-KW"/>
</dbReference>
<reference evidence="7 8" key="1">
    <citation type="submission" date="2021-03" db="EMBL/GenBank/DDBJ databases">
        <title>Fibrella sp. HMF5036 genome sequencing and assembly.</title>
        <authorList>
            <person name="Kang H."/>
            <person name="Kim H."/>
            <person name="Bae S."/>
            <person name="Joh K."/>
        </authorList>
    </citation>
    <scope>NUCLEOTIDE SEQUENCE [LARGE SCALE GENOMIC DNA]</scope>
    <source>
        <strain evidence="7 8">HMF5036</strain>
    </source>
</reference>
<evidence type="ECO:0000313" key="8">
    <source>
        <dbReference type="Proteomes" id="UP000664795"/>
    </source>
</evidence>
<proteinExistence type="predicted"/>
<keyword evidence="2 4" id="KW-0479">Metal-binding</keyword>
<dbReference type="InterPro" id="IPR016024">
    <property type="entry name" value="ARM-type_fold"/>
</dbReference>
<dbReference type="GO" id="GO:0009055">
    <property type="term" value="F:electron transfer activity"/>
    <property type="evidence" value="ECO:0007669"/>
    <property type="project" value="InterPro"/>
</dbReference>
<dbReference type="InterPro" id="IPR004155">
    <property type="entry name" value="PBS_lyase_HEAT"/>
</dbReference>
<dbReference type="InterPro" id="IPR013427">
    <property type="entry name" value="Haem-bd_dom_put"/>
</dbReference>
<evidence type="ECO:0000259" key="6">
    <source>
        <dbReference type="PROSITE" id="PS51007"/>
    </source>
</evidence>
<dbReference type="InterPro" id="IPR000225">
    <property type="entry name" value="Armadillo"/>
</dbReference>
<dbReference type="NCBIfam" id="TIGR02604">
    <property type="entry name" value="Piru_Ver_Nterm"/>
    <property type="match status" value="1"/>
</dbReference>
<dbReference type="InterPro" id="IPR055557">
    <property type="entry name" value="DUF7133"/>
</dbReference>
<dbReference type="SUPFAM" id="SSF48371">
    <property type="entry name" value="ARM repeat"/>
    <property type="match status" value="1"/>
</dbReference>
<dbReference type="InterPro" id="IPR009056">
    <property type="entry name" value="Cyt_c-like_dom"/>
</dbReference>
<dbReference type="Gene3D" id="1.25.10.10">
    <property type="entry name" value="Leucine-rich Repeat Variant"/>
    <property type="match status" value="2"/>
</dbReference>
<dbReference type="GO" id="GO:0020037">
    <property type="term" value="F:heme binding"/>
    <property type="evidence" value="ECO:0007669"/>
    <property type="project" value="InterPro"/>
</dbReference>
<feature type="signal peptide" evidence="5">
    <location>
        <begin position="1"/>
        <end position="16"/>
    </location>
</feature>
<dbReference type="SMART" id="SM00185">
    <property type="entry name" value="ARM"/>
    <property type="match status" value="2"/>
</dbReference>
<dbReference type="PANTHER" id="PTHR33546">
    <property type="entry name" value="LARGE, MULTIFUNCTIONAL SECRETED PROTEIN-RELATED"/>
    <property type="match status" value="1"/>
</dbReference>
<dbReference type="RefSeq" id="WP_207337827.1">
    <property type="nucleotide sequence ID" value="NZ_JAFMYU010000023.1"/>
</dbReference>
<accession>A0A939K1T6</accession>
<dbReference type="Pfam" id="PF13646">
    <property type="entry name" value="HEAT_2"/>
    <property type="match status" value="1"/>
</dbReference>
<evidence type="ECO:0000256" key="1">
    <source>
        <dbReference type="ARBA" id="ARBA00022617"/>
    </source>
</evidence>
<evidence type="ECO:0000313" key="7">
    <source>
        <dbReference type="EMBL" id="MBO0933863.1"/>
    </source>
</evidence>
<evidence type="ECO:0000256" key="4">
    <source>
        <dbReference type="PROSITE-ProRule" id="PRU00433"/>
    </source>
</evidence>
<dbReference type="Gene3D" id="1.10.760.10">
    <property type="entry name" value="Cytochrome c-like domain"/>
    <property type="match status" value="1"/>
</dbReference>
<name>A0A939K1T6_9BACT</name>
<dbReference type="InterPro" id="IPR036909">
    <property type="entry name" value="Cyt_c-like_dom_sf"/>
</dbReference>
<dbReference type="SUPFAM" id="SSF46626">
    <property type="entry name" value="Cytochrome c"/>
    <property type="match status" value="1"/>
</dbReference>
<dbReference type="InterPro" id="IPR013428">
    <property type="entry name" value="Membrane-bound_put_N"/>
</dbReference>
<keyword evidence="8" id="KW-1185">Reference proteome</keyword>
<dbReference type="NCBIfam" id="TIGR02603">
    <property type="entry name" value="CxxCH_TIGR02603"/>
    <property type="match status" value="1"/>
</dbReference>
<dbReference type="Pfam" id="PF23500">
    <property type="entry name" value="DUF7133"/>
    <property type="match status" value="1"/>
</dbReference>
<dbReference type="Gene3D" id="2.120.10.30">
    <property type="entry name" value="TolB, C-terminal domain"/>
    <property type="match status" value="1"/>
</dbReference>
<keyword evidence="3 4" id="KW-0408">Iron</keyword>
<protein>
    <submittedName>
        <fullName evidence="7">HEAT repeat domain-containing protein</fullName>
    </submittedName>
</protein>
<dbReference type="EMBL" id="JAFMYU010000023">
    <property type="protein sequence ID" value="MBO0933863.1"/>
    <property type="molecule type" value="Genomic_DNA"/>
</dbReference>